<dbReference type="Proteomes" id="UP000192455">
    <property type="component" value="Unassembled WGS sequence"/>
</dbReference>
<dbReference type="RefSeq" id="WP_076646422.1">
    <property type="nucleotide sequence ID" value="NZ_FTPS01000001.1"/>
</dbReference>
<sequence length="144" mass="15842">MTDRIDTAKERGKLAALEGHTPGPWQVRDCDSVGHRCTNYYQEIWSENFDVLVTTEVTRAHGDGGRENIRLIAGAPDLKATLAAALDALNAARMEIERLRVLLARNLVFDTGSAEDGLDALGGWDEIYKLLDVRAALNPEANHD</sequence>
<evidence type="ECO:0000313" key="1">
    <source>
        <dbReference type="EMBL" id="SIT74561.1"/>
    </source>
</evidence>
<gene>
    <name evidence="1" type="ORF">SAMN05421849_0178</name>
</gene>
<name>A0A1R3W9T7_9RHOB</name>
<keyword evidence="2" id="KW-1185">Reference proteome</keyword>
<proteinExistence type="predicted"/>
<evidence type="ECO:0000313" key="2">
    <source>
        <dbReference type="Proteomes" id="UP000192455"/>
    </source>
</evidence>
<dbReference type="AlphaFoldDB" id="A0A1R3W9T7"/>
<reference evidence="1 2" key="1">
    <citation type="submission" date="2017-01" db="EMBL/GenBank/DDBJ databases">
        <authorList>
            <person name="Mah S.A."/>
            <person name="Swanson W.J."/>
            <person name="Moy G.W."/>
            <person name="Vacquier V.D."/>
        </authorList>
    </citation>
    <scope>NUCLEOTIDE SEQUENCE [LARGE SCALE GENOMIC DNA]</scope>
    <source>
        <strain evidence="1 2">DSM 21219</strain>
    </source>
</reference>
<accession>A0A1R3W9T7</accession>
<dbReference type="STRING" id="515897.SAMN05421849_0178"/>
<dbReference type="OrthoDB" id="9997956at2"/>
<dbReference type="EMBL" id="FTPS01000001">
    <property type="protein sequence ID" value="SIT74561.1"/>
    <property type="molecule type" value="Genomic_DNA"/>
</dbReference>
<protein>
    <submittedName>
        <fullName evidence="1">Uncharacterized protein</fullName>
    </submittedName>
</protein>
<organism evidence="1 2">
    <name type="scientific">Pontibaca methylaminivorans</name>
    <dbReference type="NCBI Taxonomy" id="515897"/>
    <lineage>
        <taxon>Bacteria</taxon>
        <taxon>Pseudomonadati</taxon>
        <taxon>Pseudomonadota</taxon>
        <taxon>Alphaproteobacteria</taxon>
        <taxon>Rhodobacterales</taxon>
        <taxon>Roseobacteraceae</taxon>
        <taxon>Pontibaca</taxon>
    </lineage>
</organism>